<dbReference type="GO" id="GO:0003723">
    <property type="term" value="F:RNA binding"/>
    <property type="evidence" value="ECO:0007669"/>
    <property type="project" value="UniProtKB-UniRule"/>
</dbReference>
<dbReference type="InterPro" id="IPR002052">
    <property type="entry name" value="DNA_methylase_N6_adenine_CS"/>
</dbReference>
<dbReference type="InterPro" id="IPR029063">
    <property type="entry name" value="SAM-dependent_MTases_sf"/>
</dbReference>
<keyword evidence="4 7" id="KW-0808">Transferase</keyword>
<dbReference type="GO" id="GO:0005737">
    <property type="term" value="C:cytoplasm"/>
    <property type="evidence" value="ECO:0007669"/>
    <property type="project" value="UniProtKB-SubCell"/>
</dbReference>
<feature type="binding site" evidence="7 8">
    <location>
        <position position="52"/>
    </location>
    <ligand>
        <name>S-adenosyl-L-methionine</name>
        <dbReference type="ChEBI" id="CHEBI:59789"/>
    </ligand>
</feature>
<keyword evidence="11" id="KW-1185">Reference proteome</keyword>
<keyword evidence="5 7" id="KW-0949">S-adenosyl-L-methionine</keyword>
<dbReference type="Gene3D" id="3.40.50.150">
    <property type="entry name" value="Vaccinia Virus protein VP39"/>
    <property type="match status" value="2"/>
</dbReference>
<dbReference type="InterPro" id="IPR011530">
    <property type="entry name" value="rRNA_adenine_dimethylase"/>
</dbReference>
<feature type="binding site" evidence="7 8">
    <location>
        <position position="94"/>
    </location>
    <ligand>
        <name>S-adenosyl-L-methionine</name>
        <dbReference type="ChEBI" id="CHEBI:59789"/>
    </ligand>
</feature>
<dbReference type="InterPro" id="IPR020598">
    <property type="entry name" value="rRNA_Ade_methylase_Trfase_N"/>
</dbReference>
<evidence type="ECO:0000256" key="8">
    <source>
        <dbReference type="PROSITE-ProRule" id="PRU01026"/>
    </source>
</evidence>
<dbReference type="CDD" id="cd02440">
    <property type="entry name" value="AdoMet_MTases"/>
    <property type="match status" value="2"/>
</dbReference>
<dbReference type="HAMAP" id="MF_00607">
    <property type="entry name" value="16SrRNA_methyltr_A"/>
    <property type="match status" value="1"/>
</dbReference>
<evidence type="ECO:0000256" key="4">
    <source>
        <dbReference type="ARBA" id="ARBA00022679"/>
    </source>
</evidence>
<dbReference type="InterPro" id="IPR023165">
    <property type="entry name" value="rRNA_Ade_diMease-like_C"/>
</dbReference>
<dbReference type="PROSITE" id="PS00092">
    <property type="entry name" value="N6_MTASE"/>
    <property type="match status" value="1"/>
</dbReference>
<dbReference type="EC" id="2.1.1.-" evidence="7"/>
<feature type="binding site" evidence="7 8">
    <location>
        <position position="4"/>
    </location>
    <ligand>
        <name>S-adenosyl-L-methionine</name>
        <dbReference type="ChEBI" id="CHEBI:59789"/>
    </ligand>
</feature>
<comment type="subcellular location">
    <subcellularLocation>
        <location evidence="7">Cytoplasm</location>
    </subcellularLocation>
</comment>
<evidence type="ECO:0000313" key="11">
    <source>
        <dbReference type="Proteomes" id="UP001271789"/>
    </source>
</evidence>
<evidence type="ECO:0000256" key="1">
    <source>
        <dbReference type="ARBA" id="ARBA00022490"/>
    </source>
</evidence>
<reference evidence="10" key="1">
    <citation type="submission" date="2023-06" db="EMBL/GenBank/DDBJ databases">
        <title>Genome sequence of Methanosarcinaceae archaeon Ag5.</title>
        <authorList>
            <person name="Protasov E."/>
            <person name="Platt K."/>
            <person name="Poehlein A."/>
            <person name="Daniel R."/>
            <person name="Brune A."/>
        </authorList>
    </citation>
    <scope>NUCLEOTIDE SEQUENCE</scope>
    <source>
        <strain evidence="10">Ag5</strain>
    </source>
</reference>
<evidence type="ECO:0000256" key="3">
    <source>
        <dbReference type="ARBA" id="ARBA00022603"/>
    </source>
</evidence>
<keyword evidence="2 7" id="KW-0698">rRNA processing</keyword>
<comment type="similarity">
    <text evidence="7">Belongs to the class I-like SAM-binding methyltransferase superfamily. rRNA adenine N(6)-methyltransferase family. RsmA subfamily.</text>
</comment>
<dbReference type="InterPro" id="IPR004557">
    <property type="entry name" value="PrmC-related"/>
</dbReference>
<feature type="domain" description="Ribosomal RNA adenine methylase transferase N-terminal" evidence="9">
    <location>
        <begin position="11"/>
        <end position="177"/>
    </location>
</feature>
<evidence type="ECO:0000256" key="6">
    <source>
        <dbReference type="ARBA" id="ARBA00022884"/>
    </source>
</evidence>
<feature type="binding site" evidence="7 8">
    <location>
        <position position="31"/>
    </location>
    <ligand>
        <name>S-adenosyl-L-methionine</name>
        <dbReference type="ChEBI" id="CHEBI:59789"/>
    </ligand>
</feature>
<comment type="caution">
    <text evidence="10">The sequence shown here is derived from an EMBL/GenBank/DDBJ whole genome shotgun (WGS) entry which is preliminary data.</text>
</comment>
<sequence>MDQHFLVDIHALDSIAEAADLYPSDIVLEIGGGIGNLSERIAPKVSKLIIVELDPKMVAVLKSRLAVFSNVEIIHANVMDVDFTALGFNKIVANLPYSISSDITLKMLQHDFDAAVLMYQYEFAKRLVAPAGGKEYGRLSVHTQYKTDAAFLLKVPKGAFEPAPKVDSGVIKLSRKENAETAFTVQNEDFFFDVTKVMFAQRRKKIKNTLLAGASQLNMPNLKDGLDELGHESFNLPNSKLNEKNVTEILDMRAEELTPAEIAHLSDLLYQKKMNGTAQKTENENKNMNENETFKPDSDFVFEPEKFVVTVFGEVYEPAEDTYLTARAAAGLIAGTRQTDDAEKPFKVLEVGCGSGFISAYLLSEFGSDLNFTVQAVDVNPNAVACAQENGVPAVLSDLFEIFESGERFDIIVFNPPYLPTSQDEKVPGWLNYAFDGGVSGRETIDRFLKDVRKYLTPSGSFALLISSITGLEEVSAEMEKYGFSAEVIAAEKCSFEELMVILGTQL</sequence>
<evidence type="ECO:0000313" key="10">
    <source>
        <dbReference type="EMBL" id="MDV0446522.1"/>
    </source>
</evidence>
<evidence type="ECO:0000256" key="7">
    <source>
        <dbReference type="HAMAP-Rule" id="MF_00607"/>
    </source>
</evidence>
<protein>
    <recommendedName>
        <fullName evidence="7">Probable ribosomal RNA small subunit methyltransferase A</fullName>
        <ecNumber evidence="7">2.1.1.-</ecNumber>
    </recommendedName>
    <alternativeName>
        <fullName evidence="7">16S rRNA dimethyladenosine transferase</fullName>
    </alternativeName>
    <alternativeName>
        <fullName evidence="7">16S rRNA dimethylase</fullName>
    </alternativeName>
    <alternativeName>
        <fullName evidence="7">S-adenosylmethionine-6-N',N'-adenosyl(rRNA) dimethyltransferase</fullName>
    </alternativeName>
</protein>
<dbReference type="NCBIfam" id="TIGR00755">
    <property type="entry name" value="ksgA"/>
    <property type="match status" value="1"/>
</dbReference>
<dbReference type="GO" id="GO:0000179">
    <property type="term" value="F:rRNA (adenine-N6,N6-)-dimethyltransferase activity"/>
    <property type="evidence" value="ECO:0007669"/>
    <property type="project" value="UniProtKB-UniRule"/>
</dbReference>
<dbReference type="Pfam" id="PF00398">
    <property type="entry name" value="RrnaAD"/>
    <property type="match status" value="1"/>
</dbReference>
<organism evidence="10 11">
    <name type="scientific">Methanolapillus africanus</name>
    <dbReference type="NCBI Taxonomy" id="3028297"/>
    <lineage>
        <taxon>Archaea</taxon>
        <taxon>Methanobacteriati</taxon>
        <taxon>Methanobacteriota</taxon>
        <taxon>Stenosarchaea group</taxon>
        <taxon>Methanomicrobia</taxon>
        <taxon>Methanosarcinales</taxon>
        <taxon>Methanosarcinaceae</taxon>
        <taxon>Methanolapillus</taxon>
    </lineage>
</organism>
<accession>A0AAE4MJ01</accession>
<dbReference type="Proteomes" id="UP001271789">
    <property type="component" value="Unassembled WGS sequence"/>
</dbReference>
<feature type="binding site" evidence="7 8">
    <location>
        <position position="6"/>
    </location>
    <ligand>
        <name>S-adenosyl-L-methionine</name>
        <dbReference type="ChEBI" id="CHEBI:59789"/>
    </ligand>
</feature>
<name>A0AAE4MJ01_9EURY</name>
<dbReference type="PROSITE" id="PS51689">
    <property type="entry name" value="SAM_RNA_A_N6_MT"/>
    <property type="match status" value="1"/>
</dbReference>
<dbReference type="NCBIfam" id="NF011529">
    <property type="entry name" value="PRK14968.1-3"/>
    <property type="match status" value="1"/>
</dbReference>
<dbReference type="SUPFAM" id="SSF53335">
    <property type="entry name" value="S-adenosyl-L-methionine-dependent methyltransferases"/>
    <property type="match status" value="2"/>
</dbReference>
<evidence type="ECO:0000259" key="9">
    <source>
        <dbReference type="SMART" id="SM00650"/>
    </source>
</evidence>
<dbReference type="InterPro" id="IPR001737">
    <property type="entry name" value="KsgA/Erm"/>
</dbReference>
<dbReference type="InterPro" id="IPR007848">
    <property type="entry name" value="Small_mtfrase_dom"/>
</dbReference>
<comment type="function">
    <text evidence="7">Specifically dimethylates two adjacent adenosines in the loop of a conserved hairpin near the 3'-end of 16S rRNA in the 30S particle. May play a critical role in biogenesis of 30S subunits.</text>
</comment>
<dbReference type="PANTHER" id="PTHR11727:SF7">
    <property type="entry name" value="DIMETHYLADENOSINE TRANSFERASE-RELATED"/>
    <property type="match status" value="1"/>
</dbReference>
<dbReference type="EMBL" id="JAWDKD010000008">
    <property type="protein sequence ID" value="MDV0446522.1"/>
    <property type="molecule type" value="Genomic_DNA"/>
</dbReference>
<comment type="caution">
    <text evidence="7 8">Lacks conserved residue(s) required for the propagation of feature annotation.</text>
</comment>
<dbReference type="AlphaFoldDB" id="A0AAE4MJ01"/>
<proteinExistence type="inferred from homology"/>
<dbReference type="SMART" id="SM00650">
    <property type="entry name" value="rADc"/>
    <property type="match status" value="1"/>
</dbReference>
<keyword evidence="1 7" id="KW-0963">Cytoplasm</keyword>
<dbReference type="PANTHER" id="PTHR11727">
    <property type="entry name" value="DIMETHYLADENOSINE TRANSFERASE"/>
    <property type="match status" value="1"/>
</dbReference>
<gene>
    <name evidence="7 10" type="primary">rsmA</name>
    <name evidence="7" type="synonym">ksgA</name>
    <name evidence="10" type="ORF">MsAg5_03640</name>
</gene>
<evidence type="ECO:0000256" key="2">
    <source>
        <dbReference type="ARBA" id="ARBA00022552"/>
    </source>
</evidence>
<dbReference type="Pfam" id="PF05175">
    <property type="entry name" value="MTS"/>
    <property type="match status" value="1"/>
</dbReference>
<evidence type="ECO:0000256" key="5">
    <source>
        <dbReference type="ARBA" id="ARBA00022691"/>
    </source>
</evidence>
<dbReference type="NCBIfam" id="TIGR00537">
    <property type="entry name" value="hemK_rel_arch"/>
    <property type="match status" value="1"/>
</dbReference>
<keyword evidence="3 7" id="KW-0489">Methyltransferase</keyword>
<dbReference type="Gene3D" id="1.10.8.100">
    <property type="entry name" value="Ribosomal RNA adenine dimethylase-like, domain 2"/>
    <property type="match status" value="1"/>
</dbReference>
<keyword evidence="6 7" id="KW-0694">RNA-binding</keyword>